<reference evidence="2" key="1">
    <citation type="journal article" date="2020" name="Stud. Mycol.">
        <title>101 Dothideomycetes genomes: a test case for predicting lifestyles and emergence of pathogens.</title>
        <authorList>
            <person name="Haridas S."/>
            <person name="Albert R."/>
            <person name="Binder M."/>
            <person name="Bloem J."/>
            <person name="Labutti K."/>
            <person name="Salamov A."/>
            <person name="Andreopoulos B."/>
            <person name="Baker S."/>
            <person name="Barry K."/>
            <person name="Bills G."/>
            <person name="Bluhm B."/>
            <person name="Cannon C."/>
            <person name="Castanera R."/>
            <person name="Culley D."/>
            <person name="Daum C."/>
            <person name="Ezra D."/>
            <person name="Gonzalez J."/>
            <person name="Henrissat B."/>
            <person name="Kuo A."/>
            <person name="Liang C."/>
            <person name="Lipzen A."/>
            <person name="Lutzoni F."/>
            <person name="Magnuson J."/>
            <person name="Mondo S."/>
            <person name="Nolan M."/>
            <person name="Ohm R."/>
            <person name="Pangilinan J."/>
            <person name="Park H.-J."/>
            <person name="Ramirez L."/>
            <person name="Alfaro M."/>
            <person name="Sun H."/>
            <person name="Tritt A."/>
            <person name="Yoshinaga Y."/>
            <person name="Zwiers L.-H."/>
            <person name="Turgeon B."/>
            <person name="Goodwin S."/>
            <person name="Spatafora J."/>
            <person name="Crous P."/>
            <person name="Grigoriev I."/>
        </authorList>
    </citation>
    <scope>NUCLEOTIDE SEQUENCE</scope>
    <source>
        <strain evidence="2">CBS 473.64</strain>
    </source>
</reference>
<sequence length="523" mass="58925">MVAEPEIDEDEEDRTMYDDPQCDFRATYNDGTWIAVGLDDAGNSEESDAAEDVGIQDAYYKALLNRYNNLRETLANADRNELAALVKADPDKYTNVRLPHKKKRWLEIFETTYPTPTLAAQMWDNNLYNALEFCIESLDRYDTISKQKSCWIWTLLALAGDRGTLDYYRIGRLRELALKAGQLGARLRRGIVIDHTESEDEVEQWIPEGEGVDDEDAQDGAQEETSAPGDLKPEVSAGTPAEDAEVGTVPTNEETSLDISLDTNEKRSAGLKREGISERDFAITPQTTTQDAGDESSDEGEILEDEDISPKPSAEAKDVEAARARLLAQLGERLVKPSVPPPAPGYRKHGGPRPVSKHHEEQVKNTRAERSDTPLPTKVLSRAEAEKQRQKVREEEPEPSGKKVFPSRAEAEKQRQKLREEELTRKQQQQNKQNSRLRPATVTRREQVSSEDTNPATKAKLEQTRSENNPQEMDLDSNSDSDAEMWNAAPVVDLNTRVTIDVLLTVVAECYGQRDLLRYREVW</sequence>
<evidence type="ECO:0000313" key="2">
    <source>
        <dbReference type="EMBL" id="KAF2642973.1"/>
    </source>
</evidence>
<feature type="compositionally biased region" description="Acidic residues" evidence="1">
    <location>
        <begin position="292"/>
        <end position="307"/>
    </location>
</feature>
<feature type="compositionally biased region" description="Acidic residues" evidence="1">
    <location>
        <begin position="473"/>
        <end position="482"/>
    </location>
</feature>
<feature type="compositionally biased region" description="Basic and acidic residues" evidence="1">
    <location>
        <begin position="381"/>
        <end position="394"/>
    </location>
</feature>
<evidence type="ECO:0000313" key="3">
    <source>
        <dbReference type="Proteomes" id="UP000799753"/>
    </source>
</evidence>
<feature type="compositionally biased region" description="Acidic residues" evidence="1">
    <location>
        <begin position="211"/>
        <end position="222"/>
    </location>
</feature>
<name>A0A6A6S8A9_9PLEO</name>
<feature type="compositionally biased region" description="Basic and acidic residues" evidence="1">
    <location>
        <begin position="357"/>
        <end position="372"/>
    </location>
</feature>
<dbReference type="GO" id="GO:0000387">
    <property type="term" value="P:spliceosomal snRNP assembly"/>
    <property type="evidence" value="ECO:0007669"/>
    <property type="project" value="InterPro"/>
</dbReference>
<dbReference type="Gene3D" id="1.20.58.1070">
    <property type="match status" value="1"/>
</dbReference>
<keyword evidence="3" id="KW-1185">Reference proteome</keyword>
<feature type="compositionally biased region" description="Basic and acidic residues" evidence="1">
    <location>
        <begin position="314"/>
        <end position="323"/>
    </location>
</feature>
<feature type="compositionally biased region" description="Basic and acidic residues" evidence="1">
    <location>
        <begin position="263"/>
        <end position="281"/>
    </location>
</feature>
<evidence type="ECO:0000256" key="1">
    <source>
        <dbReference type="SAM" id="MobiDB-lite"/>
    </source>
</evidence>
<feature type="compositionally biased region" description="Polar residues" evidence="1">
    <location>
        <begin position="249"/>
        <end position="262"/>
    </location>
</feature>
<dbReference type="AlphaFoldDB" id="A0A6A6S8A9"/>
<feature type="region of interest" description="Disordered" evidence="1">
    <location>
        <begin position="211"/>
        <end position="482"/>
    </location>
</feature>
<feature type="compositionally biased region" description="Basic and acidic residues" evidence="1">
    <location>
        <begin position="409"/>
        <end position="425"/>
    </location>
</feature>
<dbReference type="OrthoDB" id="428895at2759"/>
<accession>A0A6A6S8A9</accession>
<protein>
    <submittedName>
        <fullName evidence="2">Uncharacterized protein</fullName>
    </submittedName>
</protein>
<dbReference type="Pfam" id="PF04938">
    <property type="entry name" value="SIP1"/>
    <property type="match status" value="1"/>
</dbReference>
<proteinExistence type="predicted"/>
<gene>
    <name evidence="2" type="ORF">P280DRAFT_241377</name>
</gene>
<organism evidence="2 3">
    <name type="scientific">Massarina eburnea CBS 473.64</name>
    <dbReference type="NCBI Taxonomy" id="1395130"/>
    <lineage>
        <taxon>Eukaryota</taxon>
        <taxon>Fungi</taxon>
        <taxon>Dikarya</taxon>
        <taxon>Ascomycota</taxon>
        <taxon>Pezizomycotina</taxon>
        <taxon>Dothideomycetes</taxon>
        <taxon>Pleosporomycetidae</taxon>
        <taxon>Pleosporales</taxon>
        <taxon>Massarineae</taxon>
        <taxon>Massarinaceae</taxon>
        <taxon>Massarina</taxon>
    </lineage>
</organism>
<dbReference type="Proteomes" id="UP000799753">
    <property type="component" value="Unassembled WGS sequence"/>
</dbReference>
<dbReference type="InterPro" id="IPR035426">
    <property type="entry name" value="Gemin2/Brr1"/>
</dbReference>
<dbReference type="EMBL" id="MU006780">
    <property type="protein sequence ID" value="KAF2642973.1"/>
    <property type="molecule type" value="Genomic_DNA"/>
</dbReference>